<protein>
    <submittedName>
        <fullName evidence="3">Uncharacterized protein</fullName>
    </submittedName>
</protein>
<feature type="region of interest" description="Disordered" evidence="1">
    <location>
        <begin position="364"/>
        <end position="406"/>
    </location>
</feature>
<feature type="chain" id="PRO_5020827256" evidence="2">
    <location>
        <begin position="24"/>
        <end position="406"/>
    </location>
</feature>
<evidence type="ECO:0000313" key="4">
    <source>
        <dbReference type="Proteomes" id="UP000292627"/>
    </source>
</evidence>
<sequence length="406" mass="42716">MSSHRLLPAAVAACLLLALPTRAAAPVAPTQVFIDVDTHRMAGMPDMGALGRLAGMLGGKQDLGYPDARSGGASGLYFDIALHNTLAPGLPAQQAIPAGLGLGDALPLLPPTRATIPDAQGDGPQMDATEARMLVYWGCGASIGPGQPRVIQVRMRNGVPEASGSVESRRAPDRDVRPDPSYALWPNQKARRRAERGASLQGEHRITGQGVPDSLKFTLGAQADFMPDIALQQQGAPADGIVLSWQPVARAGAYFISVMAKQGHDMVLWSSAEVPDMGGGLIDFLPAATMERWVKDKVLLGPDTTRCQIPKGILKDGGEAGAGMLSMIAYGPETNLAWPPRPADPKQPWTPEWNVRVRTKSTASAVLGMDLGGTGQDQETPAGDASQPAEKESTGKKLLRGLLKGL</sequence>
<keyword evidence="2" id="KW-0732">Signal</keyword>
<feature type="signal peptide" evidence="2">
    <location>
        <begin position="1"/>
        <end position="23"/>
    </location>
</feature>
<comment type="caution">
    <text evidence="3">The sequence shown here is derived from an EMBL/GenBank/DDBJ whole genome shotgun (WGS) entry which is preliminary data.</text>
</comment>
<evidence type="ECO:0000313" key="3">
    <source>
        <dbReference type="EMBL" id="TAA26811.1"/>
    </source>
</evidence>
<dbReference type="Proteomes" id="UP000292627">
    <property type="component" value="Unassembled WGS sequence"/>
</dbReference>
<dbReference type="EMBL" id="SHMC01000002">
    <property type="protein sequence ID" value="TAA26811.1"/>
    <property type="molecule type" value="Genomic_DNA"/>
</dbReference>
<dbReference type="OrthoDB" id="5971789at2"/>
<evidence type="ECO:0000256" key="1">
    <source>
        <dbReference type="SAM" id="MobiDB-lite"/>
    </source>
</evidence>
<dbReference type="RefSeq" id="WP_130550664.1">
    <property type="nucleotide sequence ID" value="NZ_SHMC01000002.1"/>
</dbReference>
<name>A0A4Q8LDK6_9GAMM</name>
<gene>
    <name evidence="3" type="ORF">EA660_06255</name>
</gene>
<feature type="compositionally biased region" description="Basic and acidic residues" evidence="1">
    <location>
        <begin position="167"/>
        <end position="178"/>
    </location>
</feature>
<organism evidence="3 4">
    <name type="scientific">Pseudoxanthomonas winnipegensis</name>
    <dbReference type="NCBI Taxonomy" id="2480810"/>
    <lineage>
        <taxon>Bacteria</taxon>
        <taxon>Pseudomonadati</taxon>
        <taxon>Pseudomonadota</taxon>
        <taxon>Gammaproteobacteria</taxon>
        <taxon>Lysobacterales</taxon>
        <taxon>Lysobacteraceae</taxon>
        <taxon>Pseudoxanthomonas</taxon>
    </lineage>
</organism>
<proteinExistence type="predicted"/>
<evidence type="ECO:0000256" key="2">
    <source>
        <dbReference type="SAM" id="SignalP"/>
    </source>
</evidence>
<dbReference type="AlphaFoldDB" id="A0A4Q8LDK6"/>
<reference evidence="3 4" key="1">
    <citation type="submission" date="2019-02" db="EMBL/GenBank/DDBJ databases">
        <title>WGS of Pseudoxanthomonas species novum from clinical isolates.</title>
        <authorList>
            <person name="Bernier A.-M."/>
            <person name="Bernard K."/>
            <person name="Vachon A."/>
        </authorList>
    </citation>
    <scope>NUCLEOTIDE SEQUENCE [LARGE SCALE GENOMIC DNA]</scope>
    <source>
        <strain evidence="3 4">NML171200</strain>
    </source>
</reference>
<feature type="region of interest" description="Disordered" evidence="1">
    <location>
        <begin position="160"/>
        <end position="207"/>
    </location>
</feature>
<accession>A0A4Q8LDK6</accession>